<dbReference type="InterPro" id="IPR001128">
    <property type="entry name" value="Cyt_P450"/>
</dbReference>
<protein>
    <submittedName>
        <fullName evidence="13">Cytochrome P450 6eh1</fullName>
    </submittedName>
</protein>
<gene>
    <name evidence="13" type="primary">Cyp6eh1</name>
</gene>
<dbReference type="SUPFAM" id="SSF48264">
    <property type="entry name" value="Cytochrome P450"/>
    <property type="match status" value="1"/>
</dbReference>
<sequence length="144" mass="16381">ASERFFSRAYLELKKQGHKHGGIYYLQKPVYIPVDANIIKKIIISDSDNFPNHGMYVNPADDPLSGHLFNIEDGRWRTLRSKMPSSFTSAKMKKMFEIMTRMVDPYKKLLDIYAENGSALEIKSLASRFTTDIISACALGIETN</sequence>
<evidence type="ECO:0000256" key="5">
    <source>
        <dbReference type="ARBA" id="ARBA00022617"/>
    </source>
</evidence>
<comment type="subcellular location">
    <subcellularLocation>
        <location evidence="3">Endoplasmic reticulum membrane</location>
        <topology evidence="3">Peripheral membrane protein</topology>
    </subcellularLocation>
    <subcellularLocation>
        <location evidence="2">Microsome membrane</location>
        <topology evidence="2">Peripheral membrane protein</topology>
    </subcellularLocation>
</comment>
<dbReference type="PRINTS" id="PR00464">
    <property type="entry name" value="EP450II"/>
</dbReference>
<dbReference type="InterPro" id="IPR050476">
    <property type="entry name" value="Insect_CytP450_Detox"/>
</dbReference>
<keyword evidence="7" id="KW-0256">Endoplasmic reticulum</keyword>
<dbReference type="Gene3D" id="1.10.630.10">
    <property type="entry name" value="Cytochrome P450"/>
    <property type="match status" value="1"/>
</dbReference>
<evidence type="ECO:0000256" key="11">
    <source>
        <dbReference type="ARBA" id="ARBA00023033"/>
    </source>
</evidence>
<keyword evidence="11" id="KW-0503">Monooxygenase</keyword>
<evidence type="ECO:0000256" key="1">
    <source>
        <dbReference type="ARBA" id="ARBA00001971"/>
    </source>
</evidence>
<dbReference type="GO" id="GO:0005789">
    <property type="term" value="C:endoplasmic reticulum membrane"/>
    <property type="evidence" value="ECO:0007669"/>
    <property type="project" value="UniProtKB-SubCell"/>
</dbReference>
<dbReference type="GO" id="GO:0004497">
    <property type="term" value="F:monooxygenase activity"/>
    <property type="evidence" value="ECO:0007669"/>
    <property type="project" value="UniProtKB-KW"/>
</dbReference>
<proteinExistence type="evidence at transcript level"/>
<accession>V5K501</accession>
<dbReference type="GO" id="GO:0020037">
    <property type="term" value="F:heme binding"/>
    <property type="evidence" value="ECO:0007669"/>
    <property type="project" value="InterPro"/>
</dbReference>
<keyword evidence="5" id="KW-0349">Heme</keyword>
<keyword evidence="6" id="KW-0479">Metal-binding</keyword>
<evidence type="ECO:0000313" key="13">
    <source>
        <dbReference type="EMBL" id="AGT57860.1"/>
    </source>
</evidence>
<dbReference type="AlphaFoldDB" id="V5K501"/>
<reference evidence="13" key="1">
    <citation type="journal article" date="2013" name="Pestic. Biochem. Physiol.">
        <title>Identification of cytochrome P450 monooxygenase genes and their expression profiles in cyhalothrin-treated Colorado potato beetle, Leptinotarsa decemlineata.</title>
        <authorList>
            <person name="Wan P.J."/>
            <person name="Shi X.Q."/>
            <person name="Kong Y."/>
            <person name="Zhou L.T."/>
            <person name="Guo W.C."/>
            <person name="Ahmat T."/>
            <person name="Li G.Q."/>
        </authorList>
    </citation>
    <scope>NUCLEOTIDE SEQUENCE</scope>
</reference>
<organism evidence="13">
    <name type="scientific">Leptinotarsa decemlineata</name>
    <name type="common">Colorado potato beetle</name>
    <name type="synonym">Doryphora decemlineata</name>
    <dbReference type="NCBI Taxonomy" id="7539"/>
    <lineage>
        <taxon>Eukaryota</taxon>
        <taxon>Metazoa</taxon>
        <taxon>Ecdysozoa</taxon>
        <taxon>Arthropoda</taxon>
        <taxon>Hexapoda</taxon>
        <taxon>Insecta</taxon>
        <taxon>Pterygota</taxon>
        <taxon>Neoptera</taxon>
        <taxon>Endopterygota</taxon>
        <taxon>Coleoptera</taxon>
        <taxon>Polyphaga</taxon>
        <taxon>Cucujiformia</taxon>
        <taxon>Chrysomeloidea</taxon>
        <taxon>Chrysomelidae</taxon>
        <taxon>Chrysomelinae</taxon>
        <taxon>Doryphorini</taxon>
        <taxon>Leptinotarsa</taxon>
    </lineage>
</organism>
<keyword evidence="10" id="KW-0408">Iron</keyword>
<dbReference type="GO" id="GO:0016705">
    <property type="term" value="F:oxidoreductase activity, acting on paired donors, with incorporation or reduction of molecular oxygen"/>
    <property type="evidence" value="ECO:0007669"/>
    <property type="project" value="InterPro"/>
</dbReference>
<evidence type="ECO:0000256" key="4">
    <source>
        <dbReference type="ARBA" id="ARBA00010617"/>
    </source>
</evidence>
<feature type="non-terminal residue" evidence="13">
    <location>
        <position position="1"/>
    </location>
</feature>
<dbReference type="GO" id="GO:0005506">
    <property type="term" value="F:iron ion binding"/>
    <property type="evidence" value="ECO:0007669"/>
    <property type="project" value="InterPro"/>
</dbReference>
<keyword evidence="12" id="KW-0472">Membrane</keyword>
<evidence type="ECO:0000256" key="8">
    <source>
        <dbReference type="ARBA" id="ARBA00022848"/>
    </source>
</evidence>
<dbReference type="InterPro" id="IPR002402">
    <property type="entry name" value="Cyt_P450_E_grp-II"/>
</dbReference>
<evidence type="ECO:0000256" key="3">
    <source>
        <dbReference type="ARBA" id="ARBA00004406"/>
    </source>
</evidence>
<dbReference type="EMBL" id="KF044288">
    <property type="protein sequence ID" value="AGT57860.1"/>
    <property type="molecule type" value="mRNA"/>
</dbReference>
<evidence type="ECO:0000256" key="9">
    <source>
        <dbReference type="ARBA" id="ARBA00023002"/>
    </source>
</evidence>
<dbReference type="PANTHER" id="PTHR24292">
    <property type="entry name" value="CYTOCHROME P450"/>
    <property type="match status" value="1"/>
</dbReference>
<comment type="cofactor">
    <cofactor evidence="1">
        <name>heme</name>
        <dbReference type="ChEBI" id="CHEBI:30413"/>
    </cofactor>
</comment>
<feature type="non-terminal residue" evidence="13">
    <location>
        <position position="144"/>
    </location>
</feature>
<dbReference type="OrthoDB" id="2789670at2759"/>
<comment type="similarity">
    <text evidence="4">Belongs to the cytochrome P450 family.</text>
</comment>
<dbReference type="InterPro" id="IPR036396">
    <property type="entry name" value="Cyt_P450_sf"/>
</dbReference>
<evidence type="ECO:0000256" key="7">
    <source>
        <dbReference type="ARBA" id="ARBA00022824"/>
    </source>
</evidence>
<dbReference type="PANTHER" id="PTHR24292:SF100">
    <property type="entry name" value="CYTOCHROME P450 6A16, ISOFORM B-RELATED"/>
    <property type="match status" value="1"/>
</dbReference>
<keyword evidence="8" id="KW-0492">Microsome</keyword>
<evidence type="ECO:0000256" key="10">
    <source>
        <dbReference type="ARBA" id="ARBA00023004"/>
    </source>
</evidence>
<keyword evidence="9" id="KW-0560">Oxidoreductase</keyword>
<reference evidence="13" key="2">
    <citation type="submission" date="2013-05" db="EMBL/GenBank/DDBJ databases">
        <authorList>
            <person name="Wan P.-J."/>
        </authorList>
    </citation>
    <scope>NUCLEOTIDE SEQUENCE</scope>
</reference>
<evidence type="ECO:0000256" key="12">
    <source>
        <dbReference type="ARBA" id="ARBA00023136"/>
    </source>
</evidence>
<evidence type="ECO:0000256" key="2">
    <source>
        <dbReference type="ARBA" id="ARBA00004174"/>
    </source>
</evidence>
<dbReference type="Pfam" id="PF00067">
    <property type="entry name" value="p450"/>
    <property type="match status" value="1"/>
</dbReference>
<name>V5K501_LEPDE</name>
<evidence type="ECO:0000256" key="6">
    <source>
        <dbReference type="ARBA" id="ARBA00022723"/>
    </source>
</evidence>